<proteinExistence type="predicted"/>
<evidence type="ECO:0000313" key="2">
    <source>
        <dbReference type="EMBL" id="KAF9622554.1"/>
    </source>
</evidence>
<reference evidence="2 3" key="1">
    <citation type="submission" date="2020-10" db="EMBL/GenBank/DDBJ databases">
        <title>The Coptis chinensis genome and diversification of protoberbering-type alkaloids.</title>
        <authorList>
            <person name="Wang B."/>
            <person name="Shu S."/>
            <person name="Song C."/>
            <person name="Liu Y."/>
        </authorList>
    </citation>
    <scope>NUCLEOTIDE SEQUENCE [LARGE SCALE GENOMIC DNA]</scope>
    <source>
        <strain evidence="2">HL-2020</strain>
        <tissue evidence="2">Leaf</tissue>
    </source>
</reference>
<organism evidence="2 3">
    <name type="scientific">Coptis chinensis</name>
    <dbReference type="NCBI Taxonomy" id="261450"/>
    <lineage>
        <taxon>Eukaryota</taxon>
        <taxon>Viridiplantae</taxon>
        <taxon>Streptophyta</taxon>
        <taxon>Embryophyta</taxon>
        <taxon>Tracheophyta</taxon>
        <taxon>Spermatophyta</taxon>
        <taxon>Magnoliopsida</taxon>
        <taxon>Ranunculales</taxon>
        <taxon>Ranunculaceae</taxon>
        <taxon>Coptidoideae</taxon>
        <taxon>Coptis</taxon>
    </lineage>
</organism>
<protein>
    <recommendedName>
        <fullName evidence="1">DUF632 domain-containing protein</fullName>
    </recommendedName>
</protein>
<gene>
    <name evidence="2" type="ORF">IFM89_032119</name>
</gene>
<keyword evidence="3" id="KW-1185">Reference proteome</keyword>
<dbReference type="Proteomes" id="UP000631114">
    <property type="component" value="Unassembled WGS sequence"/>
</dbReference>
<accession>A0A835MD03</accession>
<name>A0A835MD03_9MAGN</name>
<dbReference type="Pfam" id="PF04782">
    <property type="entry name" value="DUF632"/>
    <property type="match status" value="1"/>
</dbReference>
<dbReference type="EMBL" id="JADFTS010000002">
    <property type="protein sequence ID" value="KAF9622554.1"/>
    <property type="molecule type" value="Genomic_DNA"/>
</dbReference>
<dbReference type="InterPro" id="IPR006867">
    <property type="entry name" value="DUF632"/>
</dbReference>
<feature type="domain" description="DUF632" evidence="1">
    <location>
        <begin position="17"/>
        <end position="87"/>
    </location>
</feature>
<dbReference type="OrthoDB" id="1919226at2759"/>
<sequence>MAGDTTLVIPSSIKKTLAGIIRKIDDYFLRALVLGQNVILLLDINRNGDSLRQNFRESMRKSCKSSKVFSAPSWSWSSRALHSSKDVIDFTL</sequence>
<evidence type="ECO:0000259" key="1">
    <source>
        <dbReference type="Pfam" id="PF04782"/>
    </source>
</evidence>
<evidence type="ECO:0000313" key="3">
    <source>
        <dbReference type="Proteomes" id="UP000631114"/>
    </source>
</evidence>
<dbReference type="AlphaFoldDB" id="A0A835MD03"/>
<comment type="caution">
    <text evidence="2">The sequence shown here is derived from an EMBL/GenBank/DDBJ whole genome shotgun (WGS) entry which is preliminary data.</text>
</comment>